<organism evidence="1 2">
    <name type="scientific">Sphingomonas glacialis</name>
    <dbReference type="NCBI Taxonomy" id="658225"/>
    <lineage>
        <taxon>Bacteria</taxon>
        <taxon>Pseudomonadati</taxon>
        <taxon>Pseudomonadota</taxon>
        <taxon>Alphaproteobacteria</taxon>
        <taxon>Sphingomonadales</taxon>
        <taxon>Sphingomonadaceae</taxon>
        <taxon>Sphingomonas</taxon>
    </lineage>
</organism>
<dbReference type="EMBL" id="BNAQ01000002">
    <property type="protein sequence ID" value="GHH14991.1"/>
    <property type="molecule type" value="Genomic_DNA"/>
</dbReference>
<keyword evidence="2" id="KW-1185">Reference proteome</keyword>
<name>A0ABQ3LFS9_9SPHN</name>
<gene>
    <name evidence="1" type="ORF">GCM10008023_17290</name>
</gene>
<evidence type="ECO:0000313" key="2">
    <source>
        <dbReference type="Proteomes" id="UP000652430"/>
    </source>
</evidence>
<sequence>MTALTLVFASPVHAEGVKAGTIINNSATATYPEGGTQATITSNTVSIRVDEMLDVAVAARETADVATTAGSAAQVLAFTVTNKGNGEESFALAAVGTVTGNAFDPTITQLAIDTNGNGQYEPGVDAVVAAGGATPVLAPESGVTVFVVSSIPADALDAKHGLVRLSATATTGSGAPGTLFAAQGTGGGDAVVGATHAMRDGTSGFVVSRGTVNLVKSATVTDPFGGTRAVPGSIITWRLVSTVTGSGSVAGLHVIDAIPAGTGYQASSLTLDGANLSDAADADVGTASSAGIDVALGAQTAGTTHTVEFKTRIN</sequence>
<reference evidence="2" key="1">
    <citation type="journal article" date="2019" name="Int. J. Syst. Evol. Microbiol.">
        <title>The Global Catalogue of Microorganisms (GCM) 10K type strain sequencing project: providing services to taxonomists for standard genome sequencing and annotation.</title>
        <authorList>
            <consortium name="The Broad Institute Genomics Platform"/>
            <consortium name="The Broad Institute Genome Sequencing Center for Infectious Disease"/>
            <person name="Wu L."/>
            <person name="Ma J."/>
        </authorList>
    </citation>
    <scope>NUCLEOTIDE SEQUENCE [LARGE SCALE GENOMIC DNA]</scope>
    <source>
        <strain evidence="2">CGMCC 1.8957</strain>
    </source>
</reference>
<dbReference type="Proteomes" id="UP000652430">
    <property type="component" value="Unassembled WGS sequence"/>
</dbReference>
<evidence type="ECO:0008006" key="3">
    <source>
        <dbReference type="Google" id="ProtNLM"/>
    </source>
</evidence>
<accession>A0ABQ3LFS9</accession>
<evidence type="ECO:0000313" key="1">
    <source>
        <dbReference type="EMBL" id="GHH14991.1"/>
    </source>
</evidence>
<protein>
    <recommendedName>
        <fullName evidence="3">DUF11 domain-containing protein</fullName>
    </recommendedName>
</protein>
<comment type="caution">
    <text evidence="1">The sequence shown here is derived from an EMBL/GenBank/DDBJ whole genome shotgun (WGS) entry which is preliminary data.</text>
</comment>
<proteinExistence type="predicted"/>